<dbReference type="InterPro" id="IPR003488">
    <property type="entry name" value="DprA"/>
</dbReference>
<evidence type="ECO:0000313" key="5">
    <source>
        <dbReference type="Proteomes" id="UP000823889"/>
    </source>
</evidence>
<dbReference type="GO" id="GO:0009294">
    <property type="term" value="P:DNA-mediated transformation"/>
    <property type="evidence" value="ECO:0007669"/>
    <property type="project" value="InterPro"/>
</dbReference>
<dbReference type="PANTHER" id="PTHR43022">
    <property type="entry name" value="PROTEIN SMF"/>
    <property type="match status" value="1"/>
</dbReference>
<dbReference type="Proteomes" id="UP000823889">
    <property type="component" value="Unassembled WGS sequence"/>
</dbReference>
<dbReference type="Gene3D" id="3.40.50.450">
    <property type="match status" value="1"/>
</dbReference>
<dbReference type="Gene3D" id="1.10.10.10">
    <property type="entry name" value="Winged helix-like DNA-binding domain superfamily/Winged helix DNA-binding domain"/>
    <property type="match status" value="1"/>
</dbReference>
<dbReference type="InterPro" id="IPR036388">
    <property type="entry name" value="WH-like_DNA-bd_sf"/>
</dbReference>
<protein>
    <submittedName>
        <fullName evidence="4">DNA-processing protein DprA</fullName>
    </submittedName>
</protein>
<comment type="similarity">
    <text evidence="1">Belongs to the DprA/Smf family.</text>
</comment>
<dbReference type="Pfam" id="PF17782">
    <property type="entry name" value="WHD_DprA"/>
    <property type="match status" value="1"/>
</dbReference>
<dbReference type="Pfam" id="PF02481">
    <property type="entry name" value="DNA_processg_A"/>
    <property type="match status" value="1"/>
</dbReference>
<dbReference type="EMBL" id="DWUQ01000167">
    <property type="protein sequence ID" value="HJD44951.1"/>
    <property type="molecule type" value="Genomic_DNA"/>
</dbReference>
<dbReference type="PANTHER" id="PTHR43022:SF1">
    <property type="entry name" value="PROTEIN SMF"/>
    <property type="match status" value="1"/>
</dbReference>
<evidence type="ECO:0000313" key="4">
    <source>
        <dbReference type="EMBL" id="HJD44951.1"/>
    </source>
</evidence>
<dbReference type="InterPro" id="IPR057666">
    <property type="entry name" value="DrpA_SLOG"/>
</dbReference>
<evidence type="ECO:0000256" key="1">
    <source>
        <dbReference type="ARBA" id="ARBA00006525"/>
    </source>
</evidence>
<reference evidence="4" key="1">
    <citation type="journal article" date="2021" name="PeerJ">
        <title>Extensive microbial diversity within the chicken gut microbiome revealed by metagenomics and culture.</title>
        <authorList>
            <person name="Gilroy R."/>
            <person name="Ravi A."/>
            <person name="Getino M."/>
            <person name="Pursley I."/>
            <person name="Horton D.L."/>
            <person name="Alikhan N.F."/>
            <person name="Baker D."/>
            <person name="Gharbi K."/>
            <person name="Hall N."/>
            <person name="Watson M."/>
            <person name="Adriaenssens E.M."/>
            <person name="Foster-Nyarko E."/>
            <person name="Jarju S."/>
            <person name="Secka A."/>
            <person name="Antonio M."/>
            <person name="Oren A."/>
            <person name="Chaudhuri R.R."/>
            <person name="La Ragione R."/>
            <person name="Hildebrand F."/>
            <person name="Pallen M.J."/>
        </authorList>
    </citation>
    <scope>NUCLEOTIDE SEQUENCE</scope>
    <source>
        <strain evidence="4">9264</strain>
    </source>
</reference>
<feature type="domain" description="DprA winged helix" evidence="3">
    <location>
        <begin position="317"/>
        <end position="368"/>
    </location>
</feature>
<dbReference type="AlphaFoldDB" id="A0A9D2RKA7"/>
<dbReference type="NCBIfam" id="TIGR00732">
    <property type="entry name" value="dprA"/>
    <property type="match status" value="1"/>
</dbReference>
<evidence type="ECO:0000259" key="3">
    <source>
        <dbReference type="Pfam" id="PF17782"/>
    </source>
</evidence>
<dbReference type="SUPFAM" id="SSF102405">
    <property type="entry name" value="MCP/YpsA-like"/>
    <property type="match status" value="1"/>
</dbReference>
<comment type="caution">
    <text evidence="4">The sequence shown here is derived from an EMBL/GenBank/DDBJ whole genome shotgun (WGS) entry which is preliminary data.</text>
</comment>
<name>A0A9D2RKA7_9BURK</name>
<organism evidence="4 5">
    <name type="scientific">Candidatus Paenalcaligenes intestinipullorum</name>
    <dbReference type="NCBI Taxonomy" id="2838718"/>
    <lineage>
        <taxon>Bacteria</taxon>
        <taxon>Pseudomonadati</taxon>
        <taxon>Pseudomonadota</taxon>
        <taxon>Betaproteobacteria</taxon>
        <taxon>Burkholderiales</taxon>
        <taxon>Alcaligenaceae</taxon>
        <taxon>Paenalcaligenes</taxon>
    </lineage>
</organism>
<gene>
    <name evidence="4" type="primary">dprA</name>
    <name evidence="4" type="ORF">H9906_08015</name>
</gene>
<evidence type="ECO:0000259" key="2">
    <source>
        <dbReference type="Pfam" id="PF02481"/>
    </source>
</evidence>
<dbReference type="InterPro" id="IPR041614">
    <property type="entry name" value="DprA_WH"/>
</dbReference>
<proteinExistence type="inferred from homology"/>
<reference evidence="4" key="2">
    <citation type="submission" date="2021-04" db="EMBL/GenBank/DDBJ databases">
        <authorList>
            <person name="Gilroy R."/>
        </authorList>
    </citation>
    <scope>NUCLEOTIDE SEQUENCE</scope>
    <source>
        <strain evidence="4">9264</strain>
    </source>
</reference>
<feature type="domain" description="Smf/DprA SLOG" evidence="2">
    <location>
        <begin position="84"/>
        <end position="295"/>
    </location>
</feature>
<accession>A0A9D2RKA7</accession>
<sequence length="381" mass="40953">MTTSTYPELYYWLRLAMEPNLPASQARLLLAQFGLPPDIYAQSVGSLSKLLPHTIAAQLKSTTPEFESALQRSLEWASQPDQHIVCLADPHYPASLLETADPPLVLFCKGNLELLASPCLAIVGARSSTQGGEHNAFAFAKHLSTVGWTIVSGLASGIDAAAHEGSLAALNPKASTIAVLGTGIDMVYPARNRQLAHRIAEHGLLISEFPLGTKALPYHFPQRNRVVAGLSAGVLVVEAAIKSGSLITAQYAYELGKEVFAIPGSIHSPLSKGCHRLIRQGAKLVEAGQDIHEELTPRLKQLELYALTEQPSAAAHTLPSVELAPELQHLLDQIGSDACAPDALQQRTQLDTSTLAAQLVELELAGFIYQDNYTGIYHRLG</sequence>